<proteinExistence type="predicted"/>
<sequence length="208" mass="24257">MNVTYTHIKQVKRAAKALKDSYPTLKLGQRQDLAAVQVLGVRNYHEAVRRYDSWLMLRVDVSQDPNGISKCSLCDFSFAADLKEDREAHRIVHERFHEATESLGYCPANHLQRERLKDEGSKRAFSTQGLESQINGVLMVLRGWFDRSLSNAIYDEYWRKHPTFDLYVSMILDSLGDMYKELKPVLKVRYGYRPGEIKPGQTNWFPRR</sequence>
<evidence type="ECO:0000313" key="1">
    <source>
        <dbReference type="EMBL" id="RII76599.1"/>
    </source>
</evidence>
<dbReference type="Proteomes" id="UP000265875">
    <property type="component" value="Unassembled WGS sequence"/>
</dbReference>
<dbReference type="AlphaFoldDB" id="A0A399M5L8"/>
<comment type="caution">
    <text evidence="1">The sequence shown here is derived from an EMBL/GenBank/DDBJ whole genome shotgun (WGS) entry which is preliminary data.</text>
</comment>
<dbReference type="RefSeq" id="WP_119370478.1">
    <property type="nucleotide sequence ID" value="NZ_QWLL01000035.1"/>
</dbReference>
<protein>
    <submittedName>
        <fullName evidence="1">Uncharacterized protein</fullName>
    </submittedName>
</protein>
<reference evidence="1 2" key="1">
    <citation type="submission" date="2018-08" db="EMBL/GenBank/DDBJ databases">
        <title>Draft genome sequence of the cyanotroph, Pseudomonas monteilii BCN3.</title>
        <authorList>
            <person name="Jones L.B."/>
            <person name="Kunz D.A."/>
        </authorList>
    </citation>
    <scope>NUCLEOTIDE SEQUENCE [LARGE SCALE GENOMIC DNA]</scope>
    <source>
        <strain evidence="1 2">BCN3</strain>
    </source>
</reference>
<dbReference type="EMBL" id="QWLL01000035">
    <property type="protein sequence ID" value="RII76599.1"/>
    <property type="molecule type" value="Genomic_DNA"/>
</dbReference>
<organism evidence="1 2">
    <name type="scientific">Pseudomonas monteilii</name>
    <dbReference type="NCBI Taxonomy" id="76759"/>
    <lineage>
        <taxon>Bacteria</taxon>
        <taxon>Pseudomonadati</taxon>
        <taxon>Pseudomonadota</taxon>
        <taxon>Gammaproteobacteria</taxon>
        <taxon>Pseudomonadales</taxon>
        <taxon>Pseudomonadaceae</taxon>
        <taxon>Pseudomonas</taxon>
    </lineage>
</organism>
<name>A0A399M5L8_9PSED</name>
<gene>
    <name evidence="1" type="ORF">D0894_15660</name>
</gene>
<evidence type="ECO:0000313" key="2">
    <source>
        <dbReference type="Proteomes" id="UP000265875"/>
    </source>
</evidence>
<accession>A0A399M5L8</accession>